<keyword evidence="2" id="KW-0472">Membrane</keyword>
<dbReference type="EMBL" id="PFNJ01000049">
    <property type="protein sequence ID" value="PIZ42835.1"/>
    <property type="molecule type" value="Genomic_DNA"/>
</dbReference>
<evidence type="ECO:0000256" key="1">
    <source>
        <dbReference type="SAM" id="MobiDB-lite"/>
    </source>
</evidence>
<dbReference type="Pfam" id="PF13399">
    <property type="entry name" value="LytR_C"/>
    <property type="match status" value="1"/>
</dbReference>
<keyword evidence="2" id="KW-0812">Transmembrane</keyword>
<protein>
    <recommendedName>
        <fullName evidence="3">LytR/CpsA/Psr regulator C-terminal domain-containing protein</fullName>
    </recommendedName>
</protein>
<accession>A0A2M7TC48</accession>
<gene>
    <name evidence="4" type="ORF">COY34_02110</name>
</gene>
<dbReference type="AlphaFoldDB" id="A0A2M7TC48"/>
<evidence type="ECO:0000313" key="5">
    <source>
        <dbReference type="Proteomes" id="UP000230970"/>
    </source>
</evidence>
<sequence length="377" mass="43355">MENKKKARRSAFQKTKKQPEWRRVQKENKFKRWFVRISFAALSLLIVFLSYQFWNFLSFVKSPLSQAPNTSAKSYVWDGKHQLNFLLLQFDDLEKTDGKIVFASLAFFDPASSRLRFLIIPVDISFLAQDSYITLQNCSNPTQNIDLLLEIISENLALPIDGYLVTDQRGLNVINADIRYDRAQGFEDGFSDWQQALFSWRNLLHLKRLKTDLYQYVWTDFSPQEIFALLGGVRTINPQDSSFFEIKANLTLEQNLPQIGKVVTIDTDAFDLLASKNFSEDAIQNERLTIEILNSTKISGLALKTARLIKNMGGEVIEVGNQSERKTETYIEVFVDKPENYYTLARFAQILNCTVVNGNSEDQLRAQIRIVLGDSNQ</sequence>
<name>A0A2M7TC48_UNCKA</name>
<proteinExistence type="predicted"/>
<keyword evidence="2" id="KW-1133">Transmembrane helix</keyword>
<feature type="domain" description="LytR/CpsA/Psr regulator C-terminal" evidence="3">
    <location>
        <begin position="288"/>
        <end position="374"/>
    </location>
</feature>
<dbReference type="PANTHER" id="PTHR33392:SF6">
    <property type="entry name" value="POLYISOPRENYL-TEICHOIC ACID--PEPTIDOGLYCAN TEICHOIC ACID TRANSFERASE TAGU"/>
    <property type="match status" value="1"/>
</dbReference>
<evidence type="ECO:0000259" key="3">
    <source>
        <dbReference type="Pfam" id="PF13399"/>
    </source>
</evidence>
<feature type="region of interest" description="Disordered" evidence="1">
    <location>
        <begin position="1"/>
        <end position="20"/>
    </location>
</feature>
<dbReference type="Gene3D" id="3.30.70.2390">
    <property type="match status" value="1"/>
</dbReference>
<feature type="compositionally biased region" description="Basic residues" evidence="1">
    <location>
        <begin position="1"/>
        <end position="16"/>
    </location>
</feature>
<dbReference type="PANTHER" id="PTHR33392">
    <property type="entry name" value="POLYISOPRENYL-TEICHOIC ACID--PEPTIDOGLYCAN TEICHOIC ACID TRANSFERASE TAGU"/>
    <property type="match status" value="1"/>
</dbReference>
<dbReference type="InterPro" id="IPR050922">
    <property type="entry name" value="LytR/CpsA/Psr_CW_biosynth"/>
</dbReference>
<evidence type="ECO:0000256" key="2">
    <source>
        <dbReference type="SAM" id="Phobius"/>
    </source>
</evidence>
<reference evidence="5" key="1">
    <citation type="submission" date="2017-09" db="EMBL/GenBank/DDBJ databases">
        <title>Depth-based differentiation of microbial function through sediment-hosted aquifers and enrichment of novel symbionts in the deep terrestrial subsurface.</title>
        <authorList>
            <person name="Probst A.J."/>
            <person name="Ladd B."/>
            <person name="Jarett J.K."/>
            <person name="Geller-Mcgrath D.E."/>
            <person name="Sieber C.M.K."/>
            <person name="Emerson J.B."/>
            <person name="Anantharaman K."/>
            <person name="Thomas B.C."/>
            <person name="Malmstrom R."/>
            <person name="Stieglmeier M."/>
            <person name="Klingl A."/>
            <person name="Woyke T."/>
            <person name="Ryan C.M."/>
            <person name="Banfield J.F."/>
        </authorList>
    </citation>
    <scope>NUCLEOTIDE SEQUENCE [LARGE SCALE GENOMIC DNA]</scope>
</reference>
<evidence type="ECO:0000313" key="4">
    <source>
        <dbReference type="EMBL" id="PIZ42835.1"/>
    </source>
</evidence>
<feature type="transmembrane region" description="Helical" evidence="2">
    <location>
        <begin position="33"/>
        <end position="54"/>
    </location>
</feature>
<dbReference type="Proteomes" id="UP000230970">
    <property type="component" value="Unassembled WGS sequence"/>
</dbReference>
<dbReference type="InterPro" id="IPR027381">
    <property type="entry name" value="LytR/CpsA/Psr_C"/>
</dbReference>
<organism evidence="4 5">
    <name type="scientific">candidate division WWE3 bacterium CG_4_10_14_0_2_um_filter_42_8</name>
    <dbReference type="NCBI Taxonomy" id="1975074"/>
    <lineage>
        <taxon>Bacteria</taxon>
        <taxon>Katanobacteria</taxon>
    </lineage>
</organism>
<comment type="caution">
    <text evidence="4">The sequence shown here is derived from an EMBL/GenBank/DDBJ whole genome shotgun (WGS) entry which is preliminary data.</text>
</comment>